<protein>
    <recommendedName>
        <fullName evidence="3">histidine kinase</fullName>
        <ecNumber evidence="3">2.7.13.3</ecNumber>
    </recommendedName>
</protein>
<gene>
    <name evidence="12" type="ORF">K8V20_09710</name>
</gene>
<dbReference type="AlphaFoldDB" id="A0A921LPF3"/>
<evidence type="ECO:0000256" key="8">
    <source>
        <dbReference type="ARBA" id="ARBA00023136"/>
    </source>
</evidence>
<keyword evidence="9" id="KW-1133">Transmembrane helix</keyword>
<comment type="catalytic activity">
    <reaction evidence="1">
        <text>ATP + protein L-histidine = ADP + protein N-phospho-L-histidine.</text>
        <dbReference type="EC" id="2.7.13.3"/>
    </reaction>
</comment>
<dbReference type="EC" id="2.7.13.3" evidence="3"/>
<dbReference type="Gene3D" id="3.30.565.10">
    <property type="entry name" value="Histidine kinase-like ATPase, C-terminal domain"/>
    <property type="match status" value="1"/>
</dbReference>
<dbReference type="InterPro" id="IPR003661">
    <property type="entry name" value="HisK_dim/P_dom"/>
</dbReference>
<dbReference type="Gene3D" id="1.10.287.130">
    <property type="match status" value="1"/>
</dbReference>
<dbReference type="SUPFAM" id="SSF47384">
    <property type="entry name" value="Homodimeric domain of signal transducing histidine kinase"/>
    <property type="match status" value="1"/>
</dbReference>
<dbReference type="InterPro" id="IPR003660">
    <property type="entry name" value="HAMP_dom"/>
</dbReference>
<dbReference type="Pfam" id="PF00512">
    <property type="entry name" value="HisKA"/>
    <property type="match status" value="1"/>
</dbReference>
<proteinExistence type="predicted"/>
<feature type="domain" description="Histidine kinase" evidence="10">
    <location>
        <begin position="142"/>
        <end position="356"/>
    </location>
</feature>
<evidence type="ECO:0000313" key="12">
    <source>
        <dbReference type="EMBL" id="HJG28899.1"/>
    </source>
</evidence>
<dbReference type="Gene3D" id="6.10.340.10">
    <property type="match status" value="1"/>
</dbReference>
<dbReference type="InterPro" id="IPR005467">
    <property type="entry name" value="His_kinase_dom"/>
</dbReference>
<evidence type="ECO:0000256" key="6">
    <source>
        <dbReference type="ARBA" id="ARBA00022777"/>
    </source>
</evidence>
<reference evidence="12" key="2">
    <citation type="submission" date="2021-09" db="EMBL/GenBank/DDBJ databases">
        <authorList>
            <person name="Gilroy R."/>
        </authorList>
    </citation>
    <scope>NUCLEOTIDE SEQUENCE</scope>
    <source>
        <strain evidence="12">ChiBcec21-2208</strain>
    </source>
</reference>
<accession>A0A921LPF3</accession>
<dbReference type="GO" id="GO:0000155">
    <property type="term" value="F:phosphorelay sensor kinase activity"/>
    <property type="evidence" value="ECO:0007669"/>
    <property type="project" value="InterPro"/>
</dbReference>
<keyword evidence="8 9" id="KW-0472">Membrane</keyword>
<reference evidence="12" key="1">
    <citation type="journal article" date="2021" name="PeerJ">
        <title>Extensive microbial diversity within the chicken gut microbiome revealed by metagenomics and culture.</title>
        <authorList>
            <person name="Gilroy R."/>
            <person name="Ravi A."/>
            <person name="Getino M."/>
            <person name="Pursley I."/>
            <person name="Horton D.L."/>
            <person name="Alikhan N.F."/>
            <person name="Baker D."/>
            <person name="Gharbi K."/>
            <person name="Hall N."/>
            <person name="Watson M."/>
            <person name="Adriaenssens E.M."/>
            <person name="Foster-Nyarko E."/>
            <person name="Jarju S."/>
            <person name="Secka A."/>
            <person name="Antonio M."/>
            <person name="Oren A."/>
            <person name="Chaudhuri R.R."/>
            <person name="La Ragione R."/>
            <person name="Hildebrand F."/>
            <person name="Pallen M.J."/>
        </authorList>
    </citation>
    <scope>NUCLEOTIDE SEQUENCE</scope>
    <source>
        <strain evidence="12">ChiBcec21-2208</strain>
    </source>
</reference>
<dbReference type="InterPro" id="IPR036097">
    <property type="entry name" value="HisK_dim/P_sf"/>
</dbReference>
<organism evidence="12 13">
    <name type="scientific">Subdoligranulum variabile</name>
    <dbReference type="NCBI Taxonomy" id="214851"/>
    <lineage>
        <taxon>Bacteria</taxon>
        <taxon>Bacillati</taxon>
        <taxon>Bacillota</taxon>
        <taxon>Clostridia</taxon>
        <taxon>Eubacteriales</taxon>
        <taxon>Oscillospiraceae</taxon>
        <taxon>Subdoligranulum</taxon>
    </lineage>
</organism>
<evidence type="ECO:0000256" key="4">
    <source>
        <dbReference type="ARBA" id="ARBA00022553"/>
    </source>
</evidence>
<feature type="domain" description="HAMP" evidence="11">
    <location>
        <begin position="78"/>
        <end position="134"/>
    </location>
</feature>
<dbReference type="Pfam" id="PF02518">
    <property type="entry name" value="HATPase_c"/>
    <property type="match status" value="1"/>
</dbReference>
<dbReference type="PANTHER" id="PTHR43711">
    <property type="entry name" value="TWO-COMPONENT HISTIDINE KINASE"/>
    <property type="match status" value="1"/>
</dbReference>
<dbReference type="CDD" id="cd00082">
    <property type="entry name" value="HisKA"/>
    <property type="match status" value="1"/>
</dbReference>
<dbReference type="InterPro" id="IPR036890">
    <property type="entry name" value="HATPase_C_sf"/>
</dbReference>
<dbReference type="SUPFAM" id="SSF55874">
    <property type="entry name" value="ATPase domain of HSP90 chaperone/DNA topoisomerase II/histidine kinase"/>
    <property type="match status" value="1"/>
</dbReference>
<dbReference type="PROSITE" id="PS50885">
    <property type="entry name" value="HAMP"/>
    <property type="match status" value="1"/>
</dbReference>
<dbReference type="InterPro" id="IPR004358">
    <property type="entry name" value="Sig_transdc_His_kin-like_C"/>
</dbReference>
<evidence type="ECO:0000256" key="7">
    <source>
        <dbReference type="ARBA" id="ARBA00023012"/>
    </source>
</evidence>
<evidence type="ECO:0000259" key="11">
    <source>
        <dbReference type="PROSITE" id="PS50885"/>
    </source>
</evidence>
<dbReference type="GO" id="GO:0016020">
    <property type="term" value="C:membrane"/>
    <property type="evidence" value="ECO:0007669"/>
    <property type="project" value="UniProtKB-SubCell"/>
</dbReference>
<keyword evidence="6 12" id="KW-0418">Kinase</keyword>
<evidence type="ECO:0000256" key="2">
    <source>
        <dbReference type="ARBA" id="ARBA00004370"/>
    </source>
</evidence>
<feature type="transmembrane region" description="Helical" evidence="9">
    <location>
        <begin position="56"/>
        <end position="76"/>
    </location>
</feature>
<dbReference type="InterPro" id="IPR003594">
    <property type="entry name" value="HATPase_dom"/>
</dbReference>
<dbReference type="PRINTS" id="PR00344">
    <property type="entry name" value="BCTRLSENSOR"/>
</dbReference>
<dbReference type="Proteomes" id="UP000782880">
    <property type="component" value="Unassembled WGS sequence"/>
</dbReference>
<evidence type="ECO:0000259" key="10">
    <source>
        <dbReference type="PROSITE" id="PS50109"/>
    </source>
</evidence>
<evidence type="ECO:0000256" key="5">
    <source>
        <dbReference type="ARBA" id="ARBA00022679"/>
    </source>
</evidence>
<keyword evidence="5" id="KW-0808">Transferase</keyword>
<keyword evidence="7" id="KW-0902">Two-component regulatory system</keyword>
<dbReference type="CDD" id="cd06225">
    <property type="entry name" value="HAMP"/>
    <property type="match status" value="1"/>
</dbReference>
<feature type="transmembrane region" description="Helical" evidence="9">
    <location>
        <begin position="21"/>
        <end position="44"/>
    </location>
</feature>
<sequence>MRSAEKFADRRVKRALFPLHTFALFFAMFAVFTTVQMLMIGSVIDYRRLPLANTLGVLGFWVAASVGFTLITGLLVRHQYQKPIEEVSEAARKVAGGDFSVYLAPKHPQDKATHLDVLCLDFNKMVEELGSIETLKTDFFSNVSHEIKTPLAVIQNHAELLQQKQLTEEQRQESTAVILQAARRLSSLITNMLKLNKLEKQVIQPQPRPFDVCAQLCACALQFEDVWEKKQIDFEADLQDRLLLTADEGLLELVWTNLLSNAMKFTPAGGKVTLTQRTDGECVIVTVADTGCGMDPATRRHIFDQFYQGDTSHATEGNGLGLALVRRVLELSDGTITVASTPGQGSTFTVELPLTPRQEENPA</sequence>
<evidence type="ECO:0000256" key="3">
    <source>
        <dbReference type="ARBA" id="ARBA00012438"/>
    </source>
</evidence>
<dbReference type="PROSITE" id="PS50109">
    <property type="entry name" value="HIS_KIN"/>
    <property type="match status" value="1"/>
</dbReference>
<dbReference type="PANTHER" id="PTHR43711:SF1">
    <property type="entry name" value="HISTIDINE KINASE 1"/>
    <property type="match status" value="1"/>
</dbReference>
<comment type="caution">
    <text evidence="12">The sequence shown here is derived from an EMBL/GenBank/DDBJ whole genome shotgun (WGS) entry which is preliminary data.</text>
</comment>
<dbReference type="FunFam" id="3.30.565.10:FF:000006">
    <property type="entry name" value="Sensor histidine kinase WalK"/>
    <property type="match status" value="1"/>
</dbReference>
<dbReference type="SMART" id="SM00388">
    <property type="entry name" value="HisKA"/>
    <property type="match status" value="1"/>
</dbReference>
<dbReference type="SMART" id="SM00387">
    <property type="entry name" value="HATPase_c"/>
    <property type="match status" value="1"/>
</dbReference>
<evidence type="ECO:0000256" key="9">
    <source>
        <dbReference type="SAM" id="Phobius"/>
    </source>
</evidence>
<keyword evidence="4" id="KW-0597">Phosphoprotein</keyword>
<evidence type="ECO:0000256" key="1">
    <source>
        <dbReference type="ARBA" id="ARBA00000085"/>
    </source>
</evidence>
<keyword evidence="9" id="KW-0812">Transmembrane</keyword>
<dbReference type="EMBL" id="DYVE01000251">
    <property type="protein sequence ID" value="HJG28899.1"/>
    <property type="molecule type" value="Genomic_DNA"/>
</dbReference>
<dbReference type="FunFam" id="1.10.287.130:FF:000001">
    <property type="entry name" value="Two-component sensor histidine kinase"/>
    <property type="match status" value="1"/>
</dbReference>
<dbReference type="InterPro" id="IPR050736">
    <property type="entry name" value="Sensor_HK_Regulatory"/>
</dbReference>
<comment type="subcellular location">
    <subcellularLocation>
        <location evidence="2">Membrane</location>
    </subcellularLocation>
</comment>
<evidence type="ECO:0000313" key="13">
    <source>
        <dbReference type="Proteomes" id="UP000782880"/>
    </source>
</evidence>
<dbReference type="CDD" id="cd00075">
    <property type="entry name" value="HATPase"/>
    <property type="match status" value="1"/>
</dbReference>
<name>A0A921LPF3_9FIRM</name>